<organism evidence="1 2">
    <name type="scientific">Nephila pilipes</name>
    <name type="common">Giant wood spider</name>
    <name type="synonym">Nephila maculata</name>
    <dbReference type="NCBI Taxonomy" id="299642"/>
    <lineage>
        <taxon>Eukaryota</taxon>
        <taxon>Metazoa</taxon>
        <taxon>Ecdysozoa</taxon>
        <taxon>Arthropoda</taxon>
        <taxon>Chelicerata</taxon>
        <taxon>Arachnida</taxon>
        <taxon>Araneae</taxon>
        <taxon>Araneomorphae</taxon>
        <taxon>Entelegynae</taxon>
        <taxon>Araneoidea</taxon>
        <taxon>Nephilidae</taxon>
        <taxon>Nephila</taxon>
    </lineage>
</organism>
<evidence type="ECO:0000313" key="1">
    <source>
        <dbReference type="EMBL" id="GFS77996.1"/>
    </source>
</evidence>
<accession>A0A8X6MTY5</accession>
<reference evidence="1" key="1">
    <citation type="submission" date="2020-08" db="EMBL/GenBank/DDBJ databases">
        <title>Multicomponent nature underlies the extraordinary mechanical properties of spider dragline silk.</title>
        <authorList>
            <person name="Kono N."/>
            <person name="Nakamura H."/>
            <person name="Mori M."/>
            <person name="Yoshida Y."/>
            <person name="Ohtoshi R."/>
            <person name="Malay A.D."/>
            <person name="Moran D.A.P."/>
            <person name="Tomita M."/>
            <person name="Numata K."/>
            <person name="Arakawa K."/>
        </authorList>
    </citation>
    <scope>NUCLEOTIDE SEQUENCE</scope>
</reference>
<gene>
    <name evidence="1" type="ORF">NPIL_291021</name>
</gene>
<dbReference type="Proteomes" id="UP000887013">
    <property type="component" value="Unassembled WGS sequence"/>
</dbReference>
<protein>
    <submittedName>
        <fullName evidence="1">Uncharacterized protein</fullName>
    </submittedName>
</protein>
<evidence type="ECO:0000313" key="2">
    <source>
        <dbReference type="Proteomes" id="UP000887013"/>
    </source>
</evidence>
<keyword evidence="2" id="KW-1185">Reference proteome</keyword>
<dbReference type="EMBL" id="BMAW01002315">
    <property type="protein sequence ID" value="GFS77996.1"/>
    <property type="molecule type" value="Genomic_DNA"/>
</dbReference>
<sequence length="74" mass="8192">MFLQEGWADRVGGRVGHTLLSSQAAFLRWAVKLNYAFHPFANKSLCLLPVQGIDTSGNRGRENIDLTMILNGAF</sequence>
<proteinExistence type="predicted"/>
<comment type="caution">
    <text evidence="1">The sequence shown here is derived from an EMBL/GenBank/DDBJ whole genome shotgun (WGS) entry which is preliminary data.</text>
</comment>
<name>A0A8X6MTY5_NEPPI</name>
<dbReference type="AlphaFoldDB" id="A0A8X6MTY5"/>